<sequence>MAQQSDTGIKHVPPQPSEAGDPAKVILPVLNGRGDSNNSSSLWSAPEEERHEEGLVGETAAGAISTAIVAMPALLPPLRLGASDSDSEPAEEDVKEKADEKEAGTTRNEHEGMASSVLVSPTVVSETLRGTEEEPPRPSNDGKQTQVSDHNEFKKGNDAAFKMMRNKKVSFIDDAEEAKVPEAVKPCFLVNDQSHDNDSSIGSDSKGTGGSGSGSGSGSGGNVLAHIIRQSAEKEPQMSAASDNGEFHEQDVLEAHENVVEFNVEFSDEDGADGKDAGEPYISSGGSAVGGDDASSATAHEEHPNKIIHWSDDDDGHAGREGEGGRQKTGESAVSKKRNTVGTVDSGSSDDGDERDRLVAILFRAQPKQEDEEKDDERKTSTTSPHGNLIATKTVEQPATLKTSSLLQEHKSVFIATKNSLIPPRSRNAAIISPPPVTPQSRDSHDDENDNLLF</sequence>
<gene>
    <name evidence="2" type="ORF">TRSC58_04529</name>
</gene>
<name>A0A061IX99_TRYRA</name>
<feature type="region of interest" description="Disordered" evidence="1">
    <location>
        <begin position="78"/>
        <end position="160"/>
    </location>
</feature>
<feature type="compositionally biased region" description="Low complexity" evidence="1">
    <location>
        <begin position="283"/>
        <end position="298"/>
    </location>
</feature>
<dbReference type="EMBL" id="AUPL01004529">
    <property type="protein sequence ID" value="ESL07778.1"/>
    <property type="molecule type" value="Genomic_DNA"/>
</dbReference>
<keyword evidence="3" id="KW-1185">Reference proteome</keyword>
<feature type="region of interest" description="Disordered" evidence="1">
    <location>
        <begin position="1"/>
        <end position="56"/>
    </location>
</feature>
<evidence type="ECO:0000313" key="2">
    <source>
        <dbReference type="EMBL" id="ESL07778.1"/>
    </source>
</evidence>
<feature type="region of interest" description="Disordered" evidence="1">
    <location>
        <begin position="189"/>
        <end position="396"/>
    </location>
</feature>
<feature type="region of interest" description="Disordered" evidence="1">
    <location>
        <begin position="425"/>
        <end position="454"/>
    </location>
</feature>
<feature type="compositionally biased region" description="Basic and acidic residues" evidence="1">
    <location>
        <begin position="92"/>
        <end position="112"/>
    </location>
</feature>
<feature type="compositionally biased region" description="Polar residues" evidence="1">
    <location>
        <begin position="34"/>
        <end position="43"/>
    </location>
</feature>
<dbReference type="VEuPathDB" id="TriTrypDB:TRSC58_04529"/>
<dbReference type="Proteomes" id="UP000031737">
    <property type="component" value="Unassembled WGS sequence"/>
</dbReference>
<dbReference type="AlphaFoldDB" id="A0A061IX99"/>
<proteinExistence type="predicted"/>
<comment type="caution">
    <text evidence="2">The sequence shown here is derived from an EMBL/GenBank/DDBJ whole genome shotgun (WGS) entry which is preliminary data.</text>
</comment>
<accession>A0A061IX99</accession>
<reference evidence="2 3" key="1">
    <citation type="submission" date="2013-07" db="EMBL/GenBank/DDBJ databases">
        <authorList>
            <person name="Stoco P.H."/>
            <person name="Wagner G."/>
            <person name="Gerber A."/>
            <person name="Zaha A."/>
            <person name="Thompson C."/>
            <person name="Bartholomeu D.C."/>
            <person name="Luckemeyer D.D."/>
            <person name="Bahia D."/>
            <person name="Loreto E."/>
            <person name="Prestes E.B."/>
            <person name="Lima F.M."/>
            <person name="Rodrigues-Luiz G."/>
            <person name="Vallejo G.A."/>
            <person name="Filho J.F."/>
            <person name="Monteiro K.M."/>
            <person name="Tyler K.M."/>
            <person name="de Almeida L.G."/>
            <person name="Ortiz M.F."/>
            <person name="Siervo M.A."/>
            <person name="de Moraes M.H."/>
            <person name="Cunha O.L."/>
            <person name="Mendonca-Neto R."/>
            <person name="Silva R."/>
            <person name="Teixeira S.M."/>
            <person name="Murta S.M."/>
            <person name="Sincero T.C."/>
            <person name="Mendes T.A."/>
            <person name="Urmenyi T.P."/>
            <person name="Silva V.G."/>
            <person name="da Rocha W.D."/>
            <person name="Andersson B."/>
            <person name="Romanha A.J."/>
            <person name="Steindel M."/>
            <person name="de Vasconcelos A.T."/>
            <person name="Grisard E.C."/>
        </authorList>
    </citation>
    <scope>NUCLEOTIDE SEQUENCE [LARGE SCALE GENOMIC DNA]</scope>
    <source>
        <strain evidence="2 3">SC58</strain>
    </source>
</reference>
<evidence type="ECO:0000256" key="1">
    <source>
        <dbReference type="SAM" id="MobiDB-lite"/>
    </source>
</evidence>
<feature type="compositionally biased region" description="Basic and acidic residues" evidence="1">
    <location>
        <begin position="367"/>
        <end position="380"/>
    </location>
</feature>
<dbReference type="OrthoDB" id="247145at2759"/>
<feature type="compositionally biased region" description="Basic and acidic residues" evidence="1">
    <location>
        <begin position="299"/>
        <end position="329"/>
    </location>
</feature>
<protein>
    <submittedName>
        <fullName evidence="2">Uncharacterized protein</fullName>
    </submittedName>
</protein>
<organism evidence="2 3">
    <name type="scientific">Trypanosoma rangeli SC58</name>
    <dbReference type="NCBI Taxonomy" id="429131"/>
    <lineage>
        <taxon>Eukaryota</taxon>
        <taxon>Discoba</taxon>
        <taxon>Euglenozoa</taxon>
        <taxon>Kinetoplastea</taxon>
        <taxon>Metakinetoplastina</taxon>
        <taxon>Trypanosomatida</taxon>
        <taxon>Trypanosomatidae</taxon>
        <taxon>Trypanosoma</taxon>
        <taxon>Herpetosoma</taxon>
    </lineage>
</organism>
<evidence type="ECO:0000313" key="3">
    <source>
        <dbReference type="Proteomes" id="UP000031737"/>
    </source>
</evidence>
<feature type="compositionally biased region" description="Gly residues" evidence="1">
    <location>
        <begin position="207"/>
        <end position="221"/>
    </location>
</feature>
<feature type="compositionally biased region" description="Basic and acidic residues" evidence="1">
    <location>
        <begin position="245"/>
        <end position="259"/>
    </location>
</feature>